<dbReference type="EMBL" id="JAJTWU010000001">
    <property type="protein sequence ID" value="MCE4553122.1"/>
    <property type="molecule type" value="Genomic_DNA"/>
</dbReference>
<dbReference type="InterPro" id="IPR000644">
    <property type="entry name" value="CBS_dom"/>
</dbReference>
<dbReference type="InterPro" id="IPR046342">
    <property type="entry name" value="CBS_dom_sf"/>
</dbReference>
<dbReference type="InterPro" id="IPR051257">
    <property type="entry name" value="Diverse_CBS-Domain"/>
</dbReference>
<accession>A0ABS8XQD9</accession>
<organism evidence="4 5">
    <name type="scientific">Pelomonas cellulosilytica</name>
    <dbReference type="NCBI Taxonomy" id="2906762"/>
    <lineage>
        <taxon>Bacteria</taxon>
        <taxon>Pseudomonadati</taxon>
        <taxon>Pseudomonadota</taxon>
        <taxon>Betaproteobacteria</taxon>
        <taxon>Burkholderiales</taxon>
        <taxon>Sphaerotilaceae</taxon>
        <taxon>Roseateles</taxon>
    </lineage>
</organism>
<name>A0ABS8XQD9_9BURK</name>
<reference evidence="4 5" key="1">
    <citation type="submission" date="2021-12" db="EMBL/GenBank/DDBJ databases">
        <title>Genome seq of P8.</title>
        <authorList>
            <person name="Seo T."/>
        </authorList>
    </citation>
    <scope>NUCLEOTIDE SEQUENCE [LARGE SCALE GENOMIC DNA]</scope>
    <source>
        <strain evidence="4 5">P8</strain>
    </source>
</reference>
<dbReference type="Proteomes" id="UP001200741">
    <property type="component" value="Unassembled WGS sequence"/>
</dbReference>
<proteinExistence type="predicted"/>
<comment type="caution">
    <text evidence="4">The sequence shown here is derived from an EMBL/GenBank/DDBJ whole genome shotgun (WGS) entry which is preliminary data.</text>
</comment>
<dbReference type="Gene3D" id="3.10.580.10">
    <property type="entry name" value="CBS-domain"/>
    <property type="match status" value="1"/>
</dbReference>
<evidence type="ECO:0000256" key="1">
    <source>
        <dbReference type="ARBA" id="ARBA00023122"/>
    </source>
</evidence>
<dbReference type="Pfam" id="PF00571">
    <property type="entry name" value="CBS"/>
    <property type="match status" value="2"/>
</dbReference>
<dbReference type="PANTHER" id="PTHR43080:SF2">
    <property type="entry name" value="CBS DOMAIN-CONTAINING PROTEIN"/>
    <property type="match status" value="1"/>
</dbReference>
<evidence type="ECO:0000256" key="2">
    <source>
        <dbReference type="PROSITE-ProRule" id="PRU00703"/>
    </source>
</evidence>
<gene>
    <name evidence="4" type="ORF">LXT13_01505</name>
</gene>
<evidence type="ECO:0000313" key="4">
    <source>
        <dbReference type="EMBL" id="MCE4553122.1"/>
    </source>
</evidence>
<dbReference type="RefSeq" id="WP_233369831.1">
    <property type="nucleotide sequence ID" value="NZ_JAJTWU010000001.1"/>
</dbReference>
<evidence type="ECO:0000259" key="3">
    <source>
        <dbReference type="PROSITE" id="PS51371"/>
    </source>
</evidence>
<keyword evidence="1 2" id="KW-0129">CBS domain</keyword>
<protein>
    <submittedName>
        <fullName evidence="4">CBS domain-containing protein</fullName>
    </submittedName>
</protein>
<keyword evidence="5" id="KW-1185">Reference proteome</keyword>
<evidence type="ECO:0000313" key="5">
    <source>
        <dbReference type="Proteomes" id="UP001200741"/>
    </source>
</evidence>
<dbReference type="SUPFAM" id="SSF54631">
    <property type="entry name" value="CBS-domain pair"/>
    <property type="match status" value="1"/>
</dbReference>
<sequence length="141" mass="15315">MTRIADIMSVDVQTVQPQESLRRAAQCMQDLDVGSLPVCNGERLLGMLTDRDIVVRGIADGLDPDTACVSDVMSPEPACCTPEQDTESAKRLMGERQIRRLPVVDSDRRLVGIVSLGDVALRESGHVDRALREISTPGRSG</sequence>
<dbReference type="CDD" id="cd04622">
    <property type="entry name" value="CBS_pair_HRP1_like"/>
    <property type="match status" value="1"/>
</dbReference>
<feature type="domain" description="CBS" evidence="3">
    <location>
        <begin position="73"/>
        <end position="129"/>
    </location>
</feature>
<dbReference type="SMART" id="SM00116">
    <property type="entry name" value="CBS"/>
    <property type="match status" value="2"/>
</dbReference>
<dbReference type="PANTHER" id="PTHR43080">
    <property type="entry name" value="CBS DOMAIN-CONTAINING PROTEIN CBSX3, MITOCHONDRIAL"/>
    <property type="match status" value="1"/>
</dbReference>
<feature type="domain" description="CBS" evidence="3">
    <location>
        <begin position="8"/>
        <end position="64"/>
    </location>
</feature>
<dbReference type="PROSITE" id="PS51371">
    <property type="entry name" value="CBS"/>
    <property type="match status" value="2"/>
</dbReference>